<organism evidence="2 3">
    <name type="scientific">Hyphococcus lacteus</name>
    <dbReference type="NCBI Taxonomy" id="3143536"/>
    <lineage>
        <taxon>Bacteria</taxon>
        <taxon>Pseudomonadati</taxon>
        <taxon>Pseudomonadota</taxon>
        <taxon>Alphaproteobacteria</taxon>
        <taxon>Parvularculales</taxon>
        <taxon>Parvularculaceae</taxon>
        <taxon>Hyphococcus</taxon>
    </lineage>
</organism>
<dbReference type="Proteomes" id="UP001560685">
    <property type="component" value="Unassembled WGS sequence"/>
</dbReference>
<keyword evidence="1" id="KW-0812">Transmembrane</keyword>
<evidence type="ECO:0000313" key="2">
    <source>
        <dbReference type="EMBL" id="MEX6632221.1"/>
    </source>
</evidence>
<comment type="caution">
    <text evidence="2">The sequence shown here is derived from an EMBL/GenBank/DDBJ whole genome shotgun (WGS) entry which is preliminary data.</text>
</comment>
<evidence type="ECO:0000313" key="3">
    <source>
        <dbReference type="Proteomes" id="UP001560685"/>
    </source>
</evidence>
<gene>
    <name evidence="2" type="ORF">ABFZ84_01550</name>
</gene>
<dbReference type="RefSeq" id="WP_369312080.1">
    <property type="nucleotide sequence ID" value="NZ_JBEHZE010000001.1"/>
</dbReference>
<accession>A0ABV3Z401</accession>
<keyword evidence="1" id="KW-0472">Membrane</keyword>
<keyword evidence="1" id="KW-1133">Transmembrane helix</keyword>
<keyword evidence="3" id="KW-1185">Reference proteome</keyword>
<protein>
    <recommendedName>
        <fullName evidence="4">BAX inhibitor (BI)-1/YccA family protein</fullName>
    </recommendedName>
</protein>
<dbReference type="EMBL" id="JBEHZE010000001">
    <property type="protein sequence ID" value="MEX6632221.1"/>
    <property type="molecule type" value="Genomic_DNA"/>
</dbReference>
<evidence type="ECO:0008006" key="4">
    <source>
        <dbReference type="Google" id="ProtNLM"/>
    </source>
</evidence>
<reference evidence="2 3" key="1">
    <citation type="submission" date="2024-05" db="EMBL/GenBank/DDBJ databases">
        <title>Three bacterial strains, DH-69, EH-24, and ECK-19 isolated from coastal sediments.</title>
        <authorList>
            <person name="Ye Y.-Q."/>
            <person name="Du Z.-J."/>
        </authorList>
    </citation>
    <scope>NUCLEOTIDE SEQUENCE [LARGE SCALE GENOMIC DNA]</scope>
    <source>
        <strain evidence="2 3">ECK-19</strain>
    </source>
</reference>
<proteinExistence type="predicted"/>
<name>A0ABV3Z401_9PROT</name>
<sequence>MAITSHPADFADHGVSFGPKAKLAAFYVFVGIIAMAVAIPAALAFGNTAVF</sequence>
<feature type="transmembrane region" description="Helical" evidence="1">
    <location>
        <begin position="24"/>
        <end position="45"/>
    </location>
</feature>
<evidence type="ECO:0000256" key="1">
    <source>
        <dbReference type="SAM" id="Phobius"/>
    </source>
</evidence>